<protein>
    <recommendedName>
        <fullName evidence="3">DUF3987 domain-containing protein</fullName>
    </recommendedName>
</protein>
<evidence type="ECO:0008006" key="3">
    <source>
        <dbReference type="Google" id="ProtNLM"/>
    </source>
</evidence>
<comment type="caution">
    <text evidence="1">The sequence shown here is derived from an EMBL/GenBank/DDBJ whole genome shotgun (WGS) entry which is preliminary data.</text>
</comment>
<dbReference type="InterPro" id="IPR025048">
    <property type="entry name" value="DUF3987"/>
</dbReference>
<sequence length="344" mass="37712">MSNPILRLSPQNEATWASFHRRVSGIHYNYDQLFPETVFQFLEAKAKSVGSSIGYLVPSLMTATSFLLGNTDAHFLNGNHIQPLNLYTMSVGHPGTGKSPAIETVLAALRDVDTISKETLVSATTSSGLVKTISKQGKAFVVSPEIFDVLNKLLKNDEDNATGDVQLLCKLWSGESASYHFATEATREIESNTAFSDLGSTQIQNAAILIFRMDKGHGLLDRFLITVPNARKPTPEQEEEGTHYLADLPLQDFVPLFAAIYAAHKNITRSYTLDPAAAQLHRRLKTNHVNAVNTAIENGEVPPKSKGTDLVTRVAVALSTISYFITAMLEEDQTHSPPEQITED</sequence>
<evidence type="ECO:0000313" key="2">
    <source>
        <dbReference type="Proteomes" id="UP001159427"/>
    </source>
</evidence>
<name>A0ABN8M1C2_9CNID</name>
<accession>A0ABN8M1C2</accession>
<evidence type="ECO:0000313" key="1">
    <source>
        <dbReference type="EMBL" id="CAH3022193.1"/>
    </source>
</evidence>
<reference evidence="1 2" key="1">
    <citation type="submission" date="2022-05" db="EMBL/GenBank/DDBJ databases">
        <authorList>
            <consortium name="Genoscope - CEA"/>
            <person name="William W."/>
        </authorList>
    </citation>
    <scope>NUCLEOTIDE SEQUENCE [LARGE SCALE GENOMIC DNA]</scope>
</reference>
<dbReference type="Proteomes" id="UP001159427">
    <property type="component" value="Unassembled WGS sequence"/>
</dbReference>
<proteinExistence type="predicted"/>
<gene>
    <name evidence="1" type="ORF">PEVE_00014416</name>
</gene>
<dbReference type="EMBL" id="CALNXI010000209">
    <property type="protein sequence ID" value="CAH3022193.1"/>
    <property type="molecule type" value="Genomic_DNA"/>
</dbReference>
<keyword evidence="2" id="KW-1185">Reference proteome</keyword>
<organism evidence="1 2">
    <name type="scientific">Porites evermanni</name>
    <dbReference type="NCBI Taxonomy" id="104178"/>
    <lineage>
        <taxon>Eukaryota</taxon>
        <taxon>Metazoa</taxon>
        <taxon>Cnidaria</taxon>
        <taxon>Anthozoa</taxon>
        <taxon>Hexacorallia</taxon>
        <taxon>Scleractinia</taxon>
        <taxon>Fungiina</taxon>
        <taxon>Poritidae</taxon>
        <taxon>Porites</taxon>
    </lineage>
</organism>
<dbReference type="Pfam" id="PF13148">
    <property type="entry name" value="DUF3987"/>
    <property type="match status" value="2"/>
</dbReference>